<dbReference type="Proteomes" id="UP000242699">
    <property type="component" value="Unassembled WGS sequence"/>
</dbReference>
<keyword evidence="2" id="KW-1003">Cell membrane</keyword>
<sequence>MAQEALTSPARPWVIRLLQWSTDALYGLGVLSILGVAVHVMAVIGGLLIRPISYTALLTVLDPVLLLVMLAELLHTMTLAIQTHHLPLKPVLALLWLALVRHGVVMAATASSLATATAGATLGGVVVLSGLLALLPAHDAD</sequence>
<name>A0A2T2WTH8_9FIRM</name>
<evidence type="ECO:0000313" key="8">
    <source>
        <dbReference type="Proteomes" id="UP000242699"/>
    </source>
</evidence>
<feature type="transmembrane region" description="Helical" evidence="6">
    <location>
        <begin position="86"/>
        <end position="107"/>
    </location>
</feature>
<evidence type="ECO:0000256" key="6">
    <source>
        <dbReference type="SAM" id="Phobius"/>
    </source>
</evidence>
<evidence type="ECO:0000313" key="7">
    <source>
        <dbReference type="EMBL" id="PSR25545.1"/>
    </source>
</evidence>
<evidence type="ECO:0000256" key="2">
    <source>
        <dbReference type="ARBA" id="ARBA00022475"/>
    </source>
</evidence>
<comment type="caution">
    <text evidence="7">The sequence shown here is derived from an EMBL/GenBank/DDBJ whole genome shotgun (WGS) entry which is preliminary data.</text>
</comment>
<keyword evidence="5 6" id="KW-0472">Membrane</keyword>
<dbReference type="AlphaFoldDB" id="A0A2T2WTH8"/>
<evidence type="ECO:0000256" key="5">
    <source>
        <dbReference type="ARBA" id="ARBA00023136"/>
    </source>
</evidence>
<organism evidence="7 8">
    <name type="scientific">Sulfobacillus benefaciens</name>
    <dbReference type="NCBI Taxonomy" id="453960"/>
    <lineage>
        <taxon>Bacteria</taxon>
        <taxon>Bacillati</taxon>
        <taxon>Bacillota</taxon>
        <taxon>Clostridia</taxon>
        <taxon>Eubacteriales</taxon>
        <taxon>Clostridiales Family XVII. Incertae Sedis</taxon>
        <taxon>Sulfobacillus</taxon>
    </lineage>
</organism>
<dbReference type="Pfam" id="PF06146">
    <property type="entry name" value="PsiE"/>
    <property type="match status" value="1"/>
</dbReference>
<comment type="subcellular location">
    <subcellularLocation>
        <location evidence="1">Cell membrane</location>
        <topology evidence="1">Multi-pass membrane protein</topology>
    </subcellularLocation>
</comment>
<dbReference type="GO" id="GO:0005886">
    <property type="term" value="C:plasma membrane"/>
    <property type="evidence" value="ECO:0007669"/>
    <property type="project" value="UniProtKB-SubCell"/>
</dbReference>
<evidence type="ECO:0000256" key="3">
    <source>
        <dbReference type="ARBA" id="ARBA00022692"/>
    </source>
</evidence>
<feature type="transmembrane region" description="Helical" evidence="6">
    <location>
        <begin position="25"/>
        <end position="48"/>
    </location>
</feature>
<protein>
    <submittedName>
        <fullName evidence="7">Uncharacterized protein</fullName>
    </submittedName>
</protein>
<feature type="transmembrane region" description="Helical" evidence="6">
    <location>
        <begin position="54"/>
        <end position="74"/>
    </location>
</feature>
<accession>A0A2T2WTH8</accession>
<keyword evidence="3 6" id="KW-0812">Transmembrane</keyword>
<evidence type="ECO:0000256" key="1">
    <source>
        <dbReference type="ARBA" id="ARBA00004651"/>
    </source>
</evidence>
<reference evidence="7 8" key="1">
    <citation type="journal article" date="2014" name="BMC Genomics">
        <title>Comparison of environmental and isolate Sulfobacillus genomes reveals diverse carbon, sulfur, nitrogen, and hydrogen metabolisms.</title>
        <authorList>
            <person name="Justice N.B."/>
            <person name="Norman A."/>
            <person name="Brown C.T."/>
            <person name="Singh A."/>
            <person name="Thomas B.C."/>
            <person name="Banfield J.F."/>
        </authorList>
    </citation>
    <scope>NUCLEOTIDE SEQUENCE [LARGE SCALE GENOMIC DNA]</scope>
    <source>
        <strain evidence="7">AMDSBA1</strain>
    </source>
</reference>
<dbReference type="InterPro" id="IPR020948">
    <property type="entry name" value="P_starv_induced_PsiE-like"/>
</dbReference>
<proteinExistence type="predicted"/>
<dbReference type="EMBL" id="PXYT01000053">
    <property type="protein sequence ID" value="PSR25545.1"/>
    <property type="molecule type" value="Genomic_DNA"/>
</dbReference>
<feature type="transmembrane region" description="Helical" evidence="6">
    <location>
        <begin position="113"/>
        <end position="135"/>
    </location>
</feature>
<gene>
    <name evidence="7" type="ORF">C7B43_16700</name>
</gene>
<keyword evidence="4 6" id="KW-1133">Transmembrane helix</keyword>
<evidence type="ECO:0000256" key="4">
    <source>
        <dbReference type="ARBA" id="ARBA00022989"/>
    </source>
</evidence>